<dbReference type="EMBL" id="KN847534">
    <property type="protein sequence ID" value="KIW06759.1"/>
    <property type="molecule type" value="Genomic_DNA"/>
</dbReference>
<dbReference type="SUPFAM" id="SSF48371">
    <property type="entry name" value="ARM repeat"/>
    <property type="match status" value="1"/>
</dbReference>
<feature type="region of interest" description="Disordered" evidence="2">
    <location>
        <begin position="1"/>
        <end position="64"/>
    </location>
</feature>
<evidence type="ECO:0000313" key="5">
    <source>
        <dbReference type="Proteomes" id="UP000053259"/>
    </source>
</evidence>
<dbReference type="InParanoid" id="A0A0D2B691"/>
<dbReference type="STRING" id="253628.A0A0D2B691"/>
<sequence>MGKKRQAAEGHADGKRQKKQKKEEETNGKAKATEPSQIFQPRPDWHAAELPPLPAVEDPKPPNPDVVQALHDHANTLLERECSRYAAANAEKNSSAKFMKELMNTGTLEDKVSALTLVIQESPLHNVKAFESLLSLAGKRSRNHAIMALSALKDLLGAGVVLPPERKLRYFGRQPGLIAALQGKGANWKIGDKLPGEIQEGHLISWAYEDWLKRTYFEVLKLLESWGNDEIEYTRSRAITFIWELLKEKPEQEDNLLRLLVNKLGDREKKVASRASHLLLQLMIAHPAMKSIIIGTIESDLIFRPGQTMHAKYYAIITLNQTILSMKEPEVAAKLLDIYFSIFVSLLKDEKTGNPHESSRKEKIQGGGGKAGKTALRKQRRMQKQQEAAAEQELQLRERLIAQLLSGVNRAYPFADSESKTIEEHLNTLYRVTHSSNFNTGIQALILIQQISTTKHRSADRYYRTLYESLLDPRLISSSKHIMYLNLLYKSLKADLNVKRVQAFAKRLLQIVTLHEPPFVCGVLYLLHELQKTFPSIKSMLTEPESSFDDEEETYVDVPEGDESPSKDTQSALPKPGQSYNPRKRDPEFANADKSCLWELIPIVAHYHPSVSLFASRLLQCEPFDQNKPDPTTFSLIHFLDRFIYRNARTKASGLRGSSIMQPLAGSTTSDLLIKDRAEGFREDALNKEAFWSKKRDEVPADEVFFHEYFDKAGKAQKKSRAEKRASKANKQAGDSTDEEDEDQIWKALVGSRPEIEGAEGDIDEDQDDLDIAELMGEDDDNENTADEDGDENGVSLEGMGDVDFHGFEEDGHEDQDMKDASEASDEDDFDVTVLEDDDEAIFESDEELPEGIELPGKALEEVAKDLKSKDKKKRKKSIKSLPIFATAEDYAKLLGDDDDDGMY</sequence>
<reference evidence="4 5" key="1">
    <citation type="submission" date="2015-01" db="EMBL/GenBank/DDBJ databases">
        <title>The Genome Sequence of Ochroconis gallopava CBS43764.</title>
        <authorList>
            <consortium name="The Broad Institute Genomics Platform"/>
            <person name="Cuomo C."/>
            <person name="de Hoog S."/>
            <person name="Gorbushina A."/>
            <person name="Stielow B."/>
            <person name="Teixiera M."/>
            <person name="Abouelleil A."/>
            <person name="Chapman S.B."/>
            <person name="Priest M."/>
            <person name="Young S.K."/>
            <person name="Wortman J."/>
            <person name="Nusbaum C."/>
            <person name="Birren B."/>
        </authorList>
    </citation>
    <scope>NUCLEOTIDE SEQUENCE [LARGE SCALE GENOMIC DNA]</scope>
    <source>
        <strain evidence="4 5">CBS 43764</strain>
    </source>
</reference>
<dbReference type="InterPro" id="IPR005612">
    <property type="entry name" value="CCAAT-binding_factor"/>
</dbReference>
<comment type="similarity">
    <text evidence="1">Belongs to the CBF/MAK21 family.</text>
</comment>
<proteinExistence type="inferred from homology"/>
<dbReference type="GO" id="GO:0005634">
    <property type="term" value="C:nucleus"/>
    <property type="evidence" value="ECO:0007669"/>
    <property type="project" value="UniProtKB-ARBA"/>
</dbReference>
<evidence type="ECO:0000256" key="2">
    <source>
        <dbReference type="SAM" id="MobiDB-lite"/>
    </source>
</evidence>
<dbReference type="Proteomes" id="UP000053259">
    <property type="component" value="Unassembled WGS sequence"/>
</dbReference>
<dbReference type="VEuPathDB" id="FungiDB:PV09_02449"/>
<gene>
    <name evidence="4" type="ORF">PV09_02449</name>
</gene>
<dbReference type="OrthoDB" id="28947at2759"/>
<evidence type="ECO:0000256" key="1">
    <source>
        <dbReference type="ARBA" id="ARBA00007797"/>
    </source>
</evidence>
<feature type="region of interest" description="Disordered" evidence="2">
    <location>
        <begin position="543"/>
        <end position="586"/>
    </location>
</feature>
<dbReference type="GeneID" id="27310422"/>
<dbReference type="RefSeq" id="XP_016216628.1">
    <property type="nucleotide sequence ID" value="XM_016355492.1"/>
</dbReference>
<organism evidence="4 5">
    <name type="scientific">Verruconis gallopava</name>
    <dbReference type="NCBI Taxonomy" id="253628"/>
    <lineage>
        <taxon>Eukaryota</taxon>
        <taxon>Fungi</taxon>
        <taxon>Dikarya</taxon>
        <taxon>Ascomycota</taxon>
        <taxon>Pezizomycotina</taxon>
        <taxon>Dothideomycetes</taxon>
        <taxon>Pleosporomycetidae</taxon>
        <taxon>Venturiales</taxon>
        <taxon>Sympoventuriaceae</taxon>
        <taxon>Verruconis</taxon>
    </lineage>
</organism>
<feature type="compositionally biased region" description="Acidic residues" evidence="2">
    <location>
        <begin position="776"/>
        <end position="792"/>
    </location>
</feature>
<dbReference type="PANTHER" id="PTHR12048:SF0">
    <property type="entry name" value="CCAAT_ENHANCER-BINDING PROTEIN ZETA"/>
    <property type="match status" value="1"/>
</dbReference>
<feature type="compositionally biased region" description="Acidic residues" evidence="2">
    <location>
        <begin position="546"/>
        <end position="563"/>
    </location>
</feature>
<name>A0A0D2B691_9PEZI</name>
<feature type="domain" description="CCAAT-binding factor" evidence="3">
    <location>
        <begin position="442"/>
        <end position="615"/>
    </location>
</feature>
<dbReference type="PANTHER" id="PTHR12048">
    <property type="entry name" value="CCAAT-BINDING FACTOR-RELATED"/>
    <property type="match status" value="1"/>
</dbReference>
<dbReference type="Pfam" id="PF03914">
    <property type="entry name" value="CBF"/>
    <property type="match status" value="1"/>
</dbReference>
<dbReference type="InterPro" id="IPR040155">
    <property type="entry name" value="CEBPZ/Mak21-like"/>
</dbReference>
<feature type="region of interest" description="Disordered" evidence="2">
    <location>
        <begin position="776"/>
        <end position="830"/>
    </location>
</feature>
<feature type="region of interest" description="Disordered" evidence="2">
    <location>
        <begin position="717"/>
        <end position="743"/>
    </location>
</feature>
<dbReference type="HOGENOM" id="CLU_003417_0_0_1"/>
<feature type="compositionally biased region" description="Basic and acidic residues" evidence="2">
    <location>
        <begin position="803"/>
        <end position="822"/>
    </location>
</feature>
<evidence type="ECO:0000313" key="4">
    <source>
        <dbReference type="EMBL" id="KIW06759.1"/>
    </source>
</evidence>
<dbReference type="FunCoup" id="A0A0D2B691">
    <property type="interactions" value="945"/>
</dbReference>
<dbReference type="InterPro" id="IPR016024">
    <property type="entry name" value="ARM-type_fold"/>
</dbReference>
<feature type="compositionally biased region" description="Basic and acidic residues" evidence="2">
    <location>
        <begin position="351"/>
        <end position="364"/>
    </location>
</feature>
<accession>A0A0D2B691</accession>
<evidence type="ECO:0000259" key="3">
    <source>
        <dbReference type="Pfam" id="PF03914"/>
    </source>
</evidence>
<keyword evidence="5" id="KW-1185">Reference proteome</keyword>
<feature type="region of interest" description="Disordered" evidence="2">
    <location>
        <begin position="351"/>
        <end position="389"/>
    </location>
</feature>
<protein>
    <recommendedName>
        <fullName evidence="3">CCAAT-binding factor domain-containing protein</fullName>
    </recommendedName>
</protein>
<feature type="compositionally biased region" description="Basic and acidic residues" evidence="2">
    <location>
        <begin position="1"/>
        <end position="32"/>
    </location>
</feature>
<dbReference type="AlphaFoldDB" id="A0A0D2B691"/>